<dbReference type="PANTHER" id="PTHR23149">
    <property type="entry name" value="G PATCH DOMAIN CONTAINING PROTEIN"/>
    <property type="match status" value="1"/>
</dbReference>
<dbReference type="PANTHER" id="PTHR23149:SF32">
    <property type="entry name" value="G-PATCH DOMAIN-CONTAINING PROTEIN"/>
    <property type="match status" value="1"/>
</dbReference>
<feature type="compositionally biased region" description="Basic residues" evidence="1">
    <location>
        <begin position="185"/>
        <end position="194"/>
    </location>
</feature>
<dbReference type="EMBL" id="ML145184">
    <property type="protein sequence ID" value="TBU54640.1"/>
    <property type="molecule type" value="Genomic_DNA"/>
</dbReference>
<dbReference type="InterPro" id="IPR050656">
    <property type="entry name" value="PINX1"/>
</dbReference>
<dbReference type="Proteomes" id="UP000292082">
    <property type="component" value="Unassembled WGS sequence"/>
</dbReference>
<protein>
    <submittedName>
        <fullName evidence="2">Uncharacterized protein</fullName>
    </submittedName>
</protein>
<name>A0A4Q9NT41_9APHY</name>
<proteinExistence type="predicted"/>
<keyword evidence="3" id="KW-1185">Reference proteome</keyword>
<dbReference type="AlphaFoldDB" id="A0A4Q9NT41"/>
<feature type="compositionally biased region" description="Basic and acidic residues" evidence="1">
    <location>
        <begin position="212"/>
        <end position="231"/>
    </location>
</feature>
<evidence type="ECO:0000256" key="1">
    <source>
        <dbReference type="SAM" id="MobiDB-lite"/>
    </source>
</evidence>
<feature type="compositionally biased region" description="Low complexity" evidence="1">
    <location>
        <begin position="162"/>
        <end position="175"/>
    </location>
</feature>
<feature type="compositionally biased region" description="Low complexity" evidence="1">
    <location>
        <begin position="285"/>
        <end position="300"/>
    </location>
</feature>
<feature type="compositionally biased region" description="Polar residues" evidence="1">
    <location>
        <begin position="78"/>
        <end position="98"/>
    </location>
</feature>
<accession>A0A4Q9NT41</accession>
<sequence>MPLDGHAHLVAQGWSGKGTGLRSGAIAKPITIIQKKSLAGVGKDRDEAFPFWDHVFQAASVSIQVKVHNSDDESDSEGSTTPALSLQRTKTGIISNRRPTTGTPALSGTTTPSEPQSSGAVTPRLSIMAQAKQQAARRMLYSMFYRGPVLSTEDVEKTMQVSTTNSPEPSSASAPLLVEKASKESKRKKRKKRKSADVEDEGKAKRKRRKREPKEKERNEKRSESKGKEKAPDDDDSEDARQPRETKAARKAEKAERKRLKAEKRARKEERRKRRAARKAKEDAQSGSESGSQETSAGGEVVSAPTQKAEKSAKRTRNSSDTSLKDRRASKKAKKS</sequence>
<organism evidence="2 3">
    <name type="scientific">Dichomitus squalens</name>
    <dbReference type="NCBI Taxonomy" id="114155"/>
    <lineage>
        <taxon>Eukaryota</taxon>
        <taxon>Fungi</taxon>
        <taxon>Dikarya</taxon>
        <taxon>Basidiomycota</taxon>
        <taxon>Agaricomycotina</taxon>
        <taxon>Agaricomycetes</taxon>
        <taxon>Polyporales</taxon>
        <taxon>Polyporaceae</taxon>
        <taxon>Dichomitus</taxon>
    </lineage>
</organism>
<evidence type="ECO:0000313" key="3">
    <source>
        <dbReference type="Proteomes" id="UP000292082"/>
    </source>
</evidence>
<feature type="region of interest" description="Disordered" evidence="1">
    <location>
        <begin position="156"/>
        <end position="336"/>
    </location>
</feature>
<gene>
    <name evidence="2" type="ORF">BD310DRAFT_935444</name>
</gene>
<feature type="compositionally biased region" description="Basic and acidic residues" evidence="1">
    <location>
        <begin position="239"/>
        <end position="256"/>
    </location>
</feature>
<dbReference type="STRING" id="114155.A0A4Q9NT41"/>
<feature type="region of interest" description="Disordered" evidence="1">
    <location>
        <begin position="67"/>
        <end position="123"/>
    </location>
</feature>
<reference evidence="2 3" key="1">
    <citation type="submission" date="2019-01" db="EMBL/GenBank/DDBJ databases">
        <title>Draft genome sequences of three monokaryotic isolates of the white-rot basidiomycete fungus Dichomitus squalens.</title>
        <authorList>
            <consortium name="DOE Joint Genome Institute"/>
            <person name="Lopez S.C."/>
            <person name="Andreopoulos B."/>
            <person name="Pangilinan J."/>
            <person name="Lipzen A."/>
            <person name="Riley R."/>
            <person name="Ahrendt S."/>
            <person name="Ng V."/>
            <person name="Barry K."/>
            <person name="Daum C."/>
            <person name="Grigoriev I.V."/>
            <person name="Hilden K.S."/>
            <person name="Makela M.R."/>
            <person name="de Vries R.P."/>
        </authorList>
    </citation>
    <scope>NUCLEOTIDE SEQUENCE [LARGE SCALE GENOMIC DNA]</scope>
    <source>
        <strain evidence="2 3">CBS 464.89</strain>
    </source>
</reference>
<evidence type="ECO:0000313" key="2">
    <source>
        <dbReference type="EMBL" id="TBU54640.1"/>
    </source>
</evidence>
<feature type="compositionally biased region" description="Low complexity" evidence="1">
    <location>
        <begin position="99"/>
        <end position="113"/>
    </location>
</feature>
<feature type="compositionally biased region" description="Basic residues" evidence="1">
    <location>
        <begin position="257"/>
        <end position="278"/>
    </location>
</feature>